<feature type="domain" description="Ribosome maturation factor RimM PRC barrel" evidence="7">
    <location>
        <begin position="103"/>
        <end position="169"/>
    </location>
</feature>
<evidence type="ECO:0000256" key="2">
    <source>
        <dbReference type="ARBA" id="ARBA00022517"/>
    </source>
</evidence>
<comment type="subcellular location">
    <subcellularLocation>
        <location evidence="5">Cytoplasm</location>
    </subcellularLocation>
</comment>
<evidence type="ECO:0000256" key="4">
    <source>
        <dbReference type="ARBA" id="ARBA00023186"/>
    </source>
</evidence>
<dbReference type="PANTHER" id="PTHR33692">
    <property type="entry name" value="RIBOSOME MATURATION FACTOR RIMM"/>
    <property type="match status" value="1"/>
</dbReference>
<name>A0A7W6EQD4_9BACT</name>
<dbReference type="Pfam" id="PF24986">
    <property type="entry name" value="PRC_RimM"/>
    <property type="match status" value="1"/>
</dbReference>
<dbReference type="EMBL" id="JACIBY010000004">
    <property type="protein sequence ID" value="MBB3838307.1"/>
    <property type="molecule type" value="Genomic_DNA"/>
</dbReference>
<feature type="domain" description="RimM N-terminal" evidence="6">
    <location>
        <begin position="9"/>
        <end position="90"/>
    </location>
</feature>
<keyword evidence="4 5" id="KW-0143">Chaperone</keyword>
<keyword evidence="2 5" id="KW-0690">Ribosome biogenesis</keyword>
<comment type="domain">
    <text evidence="5">The PRC barrel domain binds ribosomal protein uS19.</text>
</comment>
<dbReference type="InterPro" id="IPR056792">
    <property type="entry name" value="PRC_RimM"/>
</dbReference>
<evidence type="ECO:0000256" key="1">
    <source>
        <dbReference type="ARBA" id="ARBA00022490"/>
    </source>
</evidence>
<dbReference type="SUPFAM" id="SSF50447">
    <property type="entry name" value="Translation proteins"/>
    <property type="match status" value="1"/>
</dbReference>
<comment type="function">
    <text evidence="5">An accessory protein needed during the final step in the assembly of 30S ribosomal subunit, possibly for assembly of the head region. Essential for efficient processing of 16S rRNA. May be needed both before and after RbfA during the maturation of 16S rRNA. It has affinity for free ribosomal 30S subunits but not for 70S ribosomes.</text>
</comment>
<dbReference type="InterPro" id="IPR011961">
    <property type="entry name" value="RimM"/>
</dbReference>
<dbReference type="RefSeq" id="WP_183973621.1">
    <property type="nucleotide sequence ID" value="NZ_JACIBY010000004.1"/>
</dbReference>
<dbReference type="Gene3D" id="2.40.30.60">
    <property type="entry name" value="RimM"/>
    <property type="match status" value="1"/>
</dbReference>
<evidence type="ECO:0000259" key="6">
    <source>
        <dbReference type="Pfam" id="PF01782"/>
    </source>
</evidence>
<evidence type="ECO:0000259" key="7">
    <source>
        <dbReference type="Pfam" id="PF24986"/>
    </source>
</evidence>
<dbReference type="GO" id="GO:0005840">
    <property type="term" value="C:ribosome"/>
    <property type="evidence" value="ECO:0007669"/>
    <property type="project" value="InterPro"/>
</dbReference>
<dbReference type="GO" id="GO:0005737">
    <property type="term" value="C:cytoplasm"/>
    <property type="evidence" value="ECO:0007669"/>
    <property type="project" value="UniProtKB-SubCell"/>
</dbReference>
<evidence type="ECO:0000313" key="8">
    <source>
        <dbReference type="EMBL" id="MBB3838307.1"/>
    </source>
</evidence>
<dbReference type="InterPro" id="IPR009000">
    <property type="entry name" value="Transl_B-barrel_sf"/>
</dbReference>
<reference evidence="8 9" key="1">
    <citation type="submission" date="2020-08" db="EMBL/GenBank/DDBJ databases">
        <title>Genomic Encyclopedia of Type Strains, Phase IV (KMG-IV): sequencing the most valuable type-strain genomes for metagenomic binning, comparative biology and taxonomic classification.</title>
        <authorList>
            <person name="Goeker M."/>
        </authorList>
    </citation>
    <scope>NUCLEOTIDE SEQUENCE [LARGE SCALE GENOMIC DNA]</scope>
    <source>
        <strain evidence="8 9">DSM 17976</strain>
    </source>
</reference>
<comment type="subunit">
    <text evidence="5">Binds ribosomal protein uS19.</text>
</comment>
<dbReference type="Pfam" id="PF01782">
    <property type="entry name" value="RimM"/>
    <property type="match status" value="1"/>
</dbReference>
<comment type="similarity">
    <text evidence="5">Belongs to the RimM family.</text>
</comment>
<sequence>MQHNDCFQLGHVTRTHGTKGEVVIFLDVDFPDDYEQMESVFVEIKGQLIPYFIQQINIQRGNKAIVKFEDIHSIEQATPLINCPLFLPEDTLDELDGSKFYYHEIVGFRIIDATLGALGLVTTVYTMATQDLIAMEYQGQEVLIPVNDDIIKGVNRQEKVMNVSLPEGLVDVYTEGTNAVADDDDSEIED</sequence>
<dbReference type="GO" id="GO:0006364">
    <property type="term" value="P:rRNA processing"/>
    <property type="evidence" value="ECO:0007669"/>
    <property type="project" value="UniProtKB-UniRule"/>
</dbReference>
<dbReference type="PANTHER" id="PTHR33692:SF1">
    <property type="entry name" value="RIBOSOME MATURATION FACTOR RIMM"/>
    <property type="match status" value="1"/>
</dbReference>
<dbReference type="NCBIfam" id="TIGR02273">
    <property type="entry name" value="16S_RimM"/>
    <property type="match status" value="1"/>
</dbReference>
<evidence type="ECO:0000256" key="5">
    <source>
        <dbReference type="HAMAP-Rule" id="MF_00014"/>
    </source>
</evidence>
<dbReference type="Proteomes" id="UP000541352">
    <property type="component" value="Unassembled WGS sequence"/>
</dbReference>
<keyword evidence="3 5" id="KW-0698">rRNA processing</keyword>
<gene>
    <name evidence="5" type="primary">rimM</name>
    <name evidence="8" type="ORF">FHS57_002312</name>
</gene>
<organism evidence="8 9">
    <name type="scientific">Runella defluvii</name>
    <dbReference type="NCBI Taxonomy" id="370973"/>
    <lineage>
        <taxon>Bacteria</taxon>
        <taxon>Pseudomonadati</taxon>
        <taxon>Bacteroidota</taxon>
        <taxon>Cytophagia</taxon>
        <taxon>Cytophagales</taxon>
        <taxon>Spirosomataceae</taxon>
        <taxon>Runella</taxon>
    </lineage>
</organism>
<protein>
    <recommendedName>
        <fullName evidence="5">Ribosome maturation factor RimM</fullName>
    </recommendedName>
</protein>
<dbReference type="HAMAP" id="MF_00014">
    <property type="entry name" value="Ribosome_mat_RimM"/>
    <property type="match status" value="1"/>
</dbReference>
<evidence type="ECO:0000256" key="3">
    <source>
        <dbReference type="ARBA" id="ARBA00022552"/>
    </source>
</evidence>
<dbReference type="SUPFAM" id="SSF50346">
    <property type="entry name" value="PRC-barrel domain"/>
    <property type="match status" value="1"/>
</dbReference>
<dbReference type="InterPro" id="IPR002676">
    <property type="entry name" value="RimM_N"/>
</dbReference>
<dbReference type="GO" id="GO:0042274">
    <property type="term" value="P:ribosomal small subunit biogenesis"/>
    <property type="evidence" value="ECO:0007669"/>
    <property type="project" value="UniProtKB-UniRule"/>
</dbReference>
<proteinExistence type="inferred from homology"/>
<dbReference type="GO" id="GO:0043022">
    <property type="term" value="F:ribosome binding"/>
    <property type="evidence" value="ECO:0007669"/>
    <property type="project" value="InterPro"/>
</dbReference>
<accession>A0A7W6EQD4</accession>
<dbReference type="InterPro" id="IPR011033">
    <property type="entry name" value="PRC_barrel-like_sf"/>
</dbReference>
<dbReference type="AlphaFoldDB" id="A0A7W6EQD4"/>
<keyword evidence="9" id="KW-1185">Reference proteome</keyword>
<keyword evidence="1 5" id="KW-0963">Cytoplasm</keyword>
<dbReference type="Gene3D" id="2.30.30.240">
    <property type="entry name" value="PRC-barrel domain"/>
    <property type="match status" value="1"/>
</dbReference>
<evidence type="ECO:0000313" key="9">
    <source>
        <dbReference type="Proteomes" id="UP000541352"/>
    </source>
</evidence>
<dbReference type="InterPro" id="IPR036976">
    <property type="entry name" value="RimM_N_sf"/>
</dbReference>
<comment type="caution">
    <text evidence="8">The sequence shown here is derived from an EMBL/GenBank/DDBJ whole genome shotgun (WGS) entry which is preliminary data.</text>
</comment>